<dbReference type="PROSITE" id="PS51186">
    <property type="entry name" value="GNAT"/>
    <property type="match status" value="1"/>
</dbReference>
<dbReference type="Proteomes" id="UP000292039">
    <property type="component" value="Unassembled WGS sequence"/>
</dbReference>
<dbReference type="InterPro" id="IPR016181">
    <property type="entry name" value="Acyl_CoA_acyltransferase"/>
</dbReference>
<evidence type="ECO:0000256" key="1">
    <source>
        <dbReference type="ARBA" id="ARBA00022679"/>
    </source>
</evidence>
<keyword evidence="2" id="KW-0012">Acyltransferase</keyword>
<sequence>MSAAQTGLTVRPATQDDYEQWLAYWNGYQTFYGVQLGLEVTRTTWNRFFDPDEPVYCAVAAQGGRIHGFVNFLYHRSTWGQNDYCYLEDLYVDPNARGRQIGKALIEYVQAQARARQCERLYWHTQETNRTAQRLYDWVADKPGIIEYRMALANAV</sequence>
<dbReference type="SUPFAM" id="SSF55729">
    <property type="entry name" value="Acyl-CoA N-acyltransferases (Nat)"/>
    <property type="match status" value="1"/>
</dbReference>
<accession>A0A171KTM1</accession>
<feature type="domain" description="N-acetyltransferase" evidence="3">
    <location>
        <begin position="8"/>
        <end position="156"/>
    </location>
</feature>
<evidence type="ECO:0000313" key="5">
    <source>
        <dbReference type="EMBL" id="RZS67498.1"/>
    </source>
</evidence>
<dbReference type="Gene3D" id="3.40.630.30">
    <property type="match status" value="1"/>
</dbReference>
<reference evidence="5 7" key="2">
    <citation type="submission" date="2019-02" db="EMBL/GenBank/DDBJ databases">
        <title>Genomic Encyclopedia of Type Strains, Phase IV (KMG-IV): sequencing the most valuable type-strain genomes for metagenomic binning, comparative biology and taxonomic classification.</title>
        <authorList>
            <person name="Goeker M."/>
        </authorList>
    </citation>
    <scope>NUCLEOTIDE SEQUENCE [LARGE SCALE GENOMIC DNA]</scope>
    <source>
        <strain evidence="5 7">DSM 16618</strain>
    </source>
</reference>
<dbReference type="OrthoDB" id="9805924at2"/>
<gene>
    <name evidence="4" type="ORF">AAV32_07185</name>
    <name evidence="5" type="ORF">EV679_2722</name>
</gene>
<organism evidence="4 6">
    <name type="scientific">Kerstersia gyiorum</name>
    <dbReference type="NCBI Taxonomy" id="206506"/>
    <lineage>
        <taxon>Bacteria</taxon>
        <taxon>Pseudomonadati</taxon>
        <taxon>Pseudomonadota</taxon>
        <taxon>Betaproteobacteria</taxon>
        <taxon>Burkholderiales</taxon>
        <taxon>Alcaligenaceae</taxon>
        <taxon>Kerstersia</taxon>
    </lineage>
</organism>
<evidence type="ECO:0000313" key="6">
    <source>
        <dbReference type="Proteomes" id="UP000078084"/>
    </source>
</evidence>
<reference evidence="4 6" key="1">
    <citation type="submission" date="2015-04" db="EMBL/GenBank/DDBJ databases">
        <title>Genome sequence of Kerstersia gyiorum CG1.</title>
        <authorList>
            <person name="Greninger A.L."/>
            <person name="Kozyreva V."/>
            <person name="Chaturvedi V."/>
        </authorList>
    </citation>
    <scope>NUCLEOTIDE SEQUENCE [LARGE SCALE GENOMIC DNA]</scope>
    <source>
        <strain evidence="4 6">CG1</strain>
    </source>
</reference>
<evidence type="ECO:0000256" key="2">
    <source>
        <dbReference type="ARBA" id="ARBA00023315"/>
    </source>
</evidence>
<protein>
    <submittedName>
        <fullName evidence="4">GNAT family acetyltransferase</fullName>
    </submittedName>
    <submittedName>
        <fullName evidence="5">Ribosomal protein S18 acetylase RimI-like enzyme</fullName>
    </submittedName>
</protein>
<dbReference type="PANTHER" id="PTHR10545">
    <property type="entry name" value="DIAMINE N-ACETYLTRANSFERASE"/>
    <property type="match status" value="1"/>
</dbReference>
<evidence type="ECO:0000313" key="4">
    <source>
        <dbReference type="EMBL" id="KKO72238.1"/>
    </source>
</evidence>
<name>A0A171KTM1_9BURK</name>
<dbReference type="GO" id="GO:0008080">
    <property type="term" value="F:N-acetyltransferase activity"/>
    <property type="evidence" value="ECO:0007669"/>
    <property type="project" value="TreeGrafter"/>
</dbReference>
<keyword evidence="6" id="KW-1185">Reference proteome</keyword>
<dbReference type="InterPro" id="IPR000182">
    <property type="entry name" value="GNAT_dom"/>
</dbReference>
<dbReference type="EMBL" id="SGWZ01000004">
    <property type="protein sequence ID" value="RZS67498.1"/>
    <property type="molecule type" value="Genomic_DNA"/>
</dbReference>
<dbReference type="AlphaFoldDB" id="A0A171KTM1"/>
<dbReference type="InterPro" id="IPR051016">
    <property type="entry name" value="Diverse_Substrate_AcTransf"/>
</dbReference>
<dbReference type="GO" id="GO:0005840">
    <property type="term" value="C:ribosome"/>
    <property type="evidence" value="ECO:0007669"/>
    <property type="project" value="UniProtKB-KW"/>
</dbReference>
<dbReference type="Proteomes" id="UP000078084">
    <property type="component" value="Unassembled WGS sequence"/>
</dbReference>
<evidence type="ECO:0000259" key="3">
    <source>
        <dbReference type="PROSITE" id="PS51186"/>
    </source>
</evidence>
<proteinExistence type="predicted"/>
<dbReference type="EMBL" id="LBNE01000003">
    <property type="protein sequence ID" value="KKO72238.1"/>
    <property type="molecule type" value="Genomic_DNA"/>
</dbReference>
<dbReference type="RefSeq" id="WP_068370053.1">
    <property type="nucleotide sequence ID" value="NZ_CBCSEB010000001.1"/>
</dbReference>
<dbReference type="Pfam" id="PF00583">
    <property type="entry name" value="Acetyltransf_1"/>
    <property type="match status" value="1"/>
</dbReference>
<dbReference type="PATRIC" id="fig|206506.3.peg.1536"/>
<evidence type="ECO:0000313" key="7">
    <source>
        <dbReference type="Proteomes" id="UP000292039"/>
    </source>
</evidence>
<keyword evidence="5" id="KW-0689">Ribosomal protein</keyword>
<comment type="caution">
    <text evidence="4">The sequence shown here is derived from an EMBL/GenBank/DDBJ whole genome shotgun (WGS) entry which is preliminary data.</text>
</comment>
<dbReference type="STRING" id="206506.AAV32_07185"/>
<keyword evidence="1 4" id="KW-0808">Transferase</keyword>
<dbReference type="CDD" id="cd04301">
    <property type="entry name" value="NAT_SF"/>
    <property type="match status" value="1"/>
</dbReference>
<keyword evidence="5" id="KW-0687">Ribonucleoprotein</keyword>
<dbReference type="PANTHER" id="PTHR10545:SF42">
    <property type="entry name" value="ACETYLTRANSFERASE"/>
    <property type="match status" value="1"/>
</dbReference>